<keyword evidence="15" id="KW-0472">Membrane</keyword>
<evidence type="ECO:0000256" key="13">
    <source>
        <dbReference type="PROSITE-ProRule" id="PRU10141"/>
    </source>
</evidence>
<accession>A0AAV2TTL7</accession>
<evidence type="ECO:0000256" key="6">
    <source>
        <dbReference type="ARBA" id="ARBA00022840"/>
    </source>
</evidence>
<dbReference type="GO" id="GO:0005789">
    <property type="term" value="C:endoplasmic reticulum membrane"/>
    <property type="evidence" value="ECO:0007669"/>
    <property type="project" value="UniProtKB-SubCell"/>
</dbReference>
<name>A0AAV2TTL7_CALDB</name>
<dbReference type="InterPro" id="IPR011009">
    <property type="entry name" value="Kinase-like_dom_sf"/>
</dbReference>
<feature type="compositionally biased region" description="Polar residues" evidence="14">
    <location>
        <begin position="926"/>
        <end position="954"/>
    </location>
</feature>
<dbReference type="GO" id="GO:0005524">
    <property type="term" value="F:ATP binding"/>
    <property type="evidence" value="ECO:0007669"/>
    <property type="project" value="UniProtKB-UniRule"/>
</dbReference>
<dbReference type="PANTHER" id="PTHR11042">
    <property type="entry name" value="EUKARYOTIC TRANSLATION INITIATION FACTOR 2-ALPHA KINASE EIF2-ALPHA KINASE -RELATED"/>
    <property type="match status" value="1"/>
</dbReference>
<dbReference type="InterPro" id="IPR008271">
    <property type="entry name" value="Ser/Thr_kinase_AS"/>
</dbReference>
<dbReference type="Gene3D" id="3.30.200.20">
    <property type="entry name" value="Phosphorylase Kinase, domain 1"/>
    <property type="match status" value="1"/>
</dbReference>
<dbReference type="SUPFAM" id="SSF56112">
    <property type="entry name" value="Protein kinase-like (PK-like)"/>
    <property type="match status" value="1"/>
</dbReference>
<feature type="transmembrane region" description="Helical" evidence="15">
    <location>
        <begin position="6"/>
        <end position="26"/>
    </location>
</feature>
<comment type="similarity">
    <text evidence="11">Belongs to the protein kinase superfamily. Ser/Thr protein kinase family. GCN2 subfamily.</text>
</comment>
<dbReference type="PROSITE" id="PS00107">
    <property type="entry name" value="PROTEIN_KINASE_ATP"/>
    <property type="match status" value="1"/>
</dbReference>
<feature type="region of interest" description="Disordered" evidence="14">
    <location>
        <begin position="922"/>
        <end position="973"/>
    </location>
</feature>
<feature type="binding site" evidence="13">
    <location>
        <position position="656"/>
    </location>
    <ligand>
        <name>ATP</name>
        <dbReference type="ChEBI" id="CHEBI:30616"/>
    </ligand>
</feature>
<dbReference type="InterPro" id="IPR011047">
    <property type="entry name" value="Quinoprotein_ADH-like_sf"/>
</dbReference>
<dbReference type="Pfam" id="PF00069">
    <property type="entry name" value="Pkinase"/>
    <property type="match status" value="2"/>
</dbReference>
<feature type="region of interest" description="Disordered" evidence="14">
    <location>
        <begin position="788"/>
        <end position="813"/>
    </location>
</feature>
<organism evidence="17 18">
    <name type="scientific">Calicophoron daubneyi</name>
    <name type="common">Rumen fluke</name>
    <name type="synonym">Paramphistomum daubneyi</name>
    <dbReference type="NCBI Taxonomy" id="300641"/>
    <lineage>
        <taxon>Eukaryota</taxon>
        <taxon>Metazoa</taxon>
        <taxon>Spiralia</taxon>
        <taxon>Lophotrochozoa</taxon>
        <taxon>Platyhelminthes</taxon>
        <taxon>Trematoda</taxon>
        <taxon>Digenea</taxon>
        <taxon>Plagiorchiida</taxon>
        <taxon>Pronocephalata</taxon>
        <taxon>Paramphistomoidea</taxon>
        <taxon>Paramphistomidae</taxon>
        <taxon>Calicophoron</taxon>
    </lineage>
</organism>
<sequence length="1092" mass="121421">MLTTELIFWVLLLVANPLCLFVAANGSEAGSEESRRLLMISTIDGSMVGINLTSGKELWSNKNPPLISQSLSDLRLVTDKKHYSIVPSLDGQLFLLEKNLSGPGSRGTSLRALPLTIDSLFSSNFMLTEDSILTGGKESSVFSFSPITGKVRYNCSRDGCYNNLTHSDSSATDSTNTSILVYSTNHIIRAVHAPTGAERWNLSVRQDNLCIVQDRSADGTSIYTRKAPTCSFHSDAKVPLVGSSMRPPADRDYPRPHIELEFSMDKLFVTAIATKSSKQLWMYRASTRIVKAWIYTVQPESLVPIQLSTRDKHANLLTECLEEELPILHPYRKATLSDLLTKSRVFSPHWVARSRRHNPECSPPERLVYLGKLNGHLYVQVEGTADAPLVISGLPTNTHITFRPIAGGQGQDSSESHRVGYYRPTYQALSEHETCRQPFLTDYTRSFSSTHKPTTSQTGLVPWSPDALLDGEQSGDLSGDSLGRSPDGHPEGFSNWVLNSANDLLMLLLRADEIADRDLREASASYATSWYKKSSNTLTVLLVGCVICVMNVFLRRNLVEPDPNHPLSSAEDGLLTLACLPPPLKCTPNVLLSSSYMEVQSPRPRRFSTSCGTQSTSDFISTYEMEFKFIRCLGRGGFGRVFEVENRFDGCRYAIKRIPISETNGEKNKFLREVRALASLDHPGIVRYHRAWSESPPPGWQESRDNELFGQSNDDEIESLGVSSKVTFDLPSSAFEDFTGNGVDQTNSASAVTDSSTDLVNKLSYNRPRAADIDDSLIVFQHDAESQANMSNAESGDFSPSVQTNHSNQGNTKCRSNPTQVWYLYIQMQLCSPVSLRDWLRQNNQPDSRPTRPELYHMFRQIVDAVAYLHDHALMHRDLKPSNILFDLTNRLKLADFGLVTSMFDEEVRRTTGPLAPVCADEAISPDSSTPGSQVVPSSDYSATLSSPLTNGTCENELVGQKKNSDSGTFEPTVMDSRDKKLFALRYASRHTDHVGTDLYMSPEQERGDKYDYKIDIFSLGLIFLELMITFGTNMERICTLTQAKIQRLPDHFIEKHPDESTFVLRLLDACPSARPPASVILADPLLSSASQ</sequence>
<dbReference type="SUPFAM" id="SSF50998">
    <property type="entry name" value="Quinoprotein alcohol dehydrogenase-like"/>
    <property type="match status" value="1"/>
</dbReference>
<evidence type="ECO:0000256" key="4">
    <source>
        <dbReference type="ARBA" id="ARBA00022777"/>
    </source>
</evidence>
<evidence type="ECO:0000256" key="9">
    <source>
        <dbReference type="ARBA" id="ARBA00023180"/>
    </source>
</evidence>
<evidence type="ECO:0000256" key="8">
    <source>
        <dbReference type="ARBA" id="ARBA00023016"/>
    </source>
</evidence>
<dbReference type="InterPro" id="IPR050339">
    <property type="entry name" value="CC_SR_Kinase"/>
</dbReference>
<dbReference type="GO" id="GO:0005634">
    <property type="term" value="C:nucleus"/>
    <property type="evidence" value="ECO:0007669"/>
    <property type="project" value="TreeGrafter"/>
</dbReference>
<dbReference type="SMART" id="SM00220">
    <property type="entry name" value="S_TKc"/>
    <property type="match status" value="1"/>
</dbReference>
<evidence type="ECO:0000256" key="15">
    <source>
        <dbReference type="SAM" id="Phobius"/>
    </source>
</evidence>
<keyword evidence="8" id="KW-0346">Stress response</keyword>
<dbReference type="EMBL" id="CAXLJL010000600">
    <property type="protein sequence ID" value="CAL5139256.1"/>
    <property type="molecule type" value="Genomic_DNA"/>
</dbReference>
<keyword evidence="7" id="KW-0810">Translation regulation</keyword>
<dbReference type="Gene3D" id="1.10.510.10">
    <property type="entry name" value="Transferase(Phosphotransferase) domain 1"/>
    <property type="match status" value="1"/>
</dbReference>
<keyword evidence="5" id="KW-0256">Endoplasmic reticulum</keyword>
<keyword evidence="4" id="KW-0418">Kinase</keyword>
<dbReference type="InterPro" id="IPR000719">
    <property type="entry name" value="Prot_kinase_dom"/>
</dbReference>
<reference evidence="17" key="1">
    <citation type="submission" date="2024-06" db="EMBL/GenBank/DDBJ databases">
        <authorList>
            <person name="Liu X."/>
            <person name="Lenzi L."/>
            <person name="Haldenby T S."/>
            <person name="Uol C."/>
        </authorList>
    </citation>
    <scope>NUCLEOTIDE SEQUENCE</scope>
</reference>
<feature type="domain" description="Protein kinase" evidence="16">
    <location>
        <begin position="627"/>
        <end position="1087"/>
    </location>
</feature>
<evidence type="ECO:0000313" key="17">
    <source>
        <dbReference type="EMBL" id="CAL5139256.1"/>
    </source>
</evidence>
<evidence type="ECO:0000259" key="16">
    <source>
        <dbReference type="PROSITE" id="PS50011"/>
    </source>
</evidence>
<evidence type="ECO:0000256" key="14">
    <source>
        <dbReference type="SAM" id="MobiDB-lite"/>
    </source>
</evidence>
<dbReference type="InterPro" id="IPR017441">
    <property type="entry name" value="Protein_kinase_ATP_BS"/>
</dbReference>
<dbReference type="PROSITE" id="PS50011">
    <property type="entry name" value="PROTEIN_KINASE_DOM"/>
    <property type="match status" value="1"/>
</dbReference>
<keyword evidence="15" id="KW-0812">Transmembrane</keyword>
<dbReference type="PANTHER" id="PTHR11042:SF91">
    <property type="entry name" value="EUKARYOTIC TRANSLATION INITIATION FACTOR 2-ALPHA KINASE"/>
    <property type="match status" value="1"/>
</dbReference>
<evidence type="ECO:0000256" key="2">
    <source>
        <dbReference type="ARBA" id="ARBA00022679"/>
    </source>
</evidence>
<keyword evidence="15" id="KW-1133">Transmembrane helix</keyword>
<evidence type="ECO:0000313" key="18">
    <source>
        <dbReference type="Proteomes" id="UP001497525"/>
    </source>
</evidence>
<dbReference type="AlphaFoldDB" id="A0AAV2TTL7"/>
<evidence type="ECO:0000256" key="11">
    <source>
        <dbReference type="ARBA" id="ARBA00037982"/>
    </source>
</evidence>
<keyword evidence="10" id="KW-0834">Unfolded protein response</keyword>
<keyword evidence="3 13" id="KW-0547">Nucleotide-binding</keyword>
<evidence type="ECO:0000256" key="3">
    <source>
        <dbReference type="ARBA" id="ARBA00022741"/>
    </source>
</evidence>
<evidence type="ECO:0000256" key="7">
    <source>
        <dbReference type="ARBA" id="ARBA00022845"/>
    </source>
</evidence>
<dbReference type="InterPro" id="IPR015943">
    <property type="entry name" value="WD40/YVTN_repeat-like_dom_sf"/>
</dbReference>
<dbReference type="Proteomes" id="UP001497525">
    <property type="component" value="Unassembled WGS sequence"/>
</dbReference>
<dbReference type="GO" id="GO:0006986">
    <property type="term" value="P:response to unfolded protein"/>
    <property type="evidence" value="ECO:0007669"/>
    <property type="project" value="UniProtKB-KW"/>
</dbReference>
<evidence type="ECO:0000256" key="1">
    <source>
        <dbReference type="ARBA" id="ARBA00004115"/>
    </source>
</evidence>
<proteinExistence type="inferred from homology"/>
<evidence type="ECO:0000256" key="5">
    <source>
        <dbReference type="ARBA" id="ARBA00022824"/>
    </source>
</evidence>
<dbReference type="GO" id="GO:0004694">
    <property type="term" value="F:eukaryotic translation initiation factor 2alpha kinase activity"/>
    <property type="evidence" value="ECO:0007669"/>
    <property type="project" value="TreeGrafter"/>
</dbReference>
<evidence type="ECO:0000256" key="10">
    <source>
        <dbReference type="ARBA" id="ARBA00023230"/>
    </source>
</evidence>
<gene>
    <name evidence="17" type="ORF">CDAUBV1_LOCUS14289</name>
</gene>
<keyword evidence="2" id="KW-0808">Transferase</keyword>
<evidence type="ECO:0000256" key="12">
    <source>
        <dbReference type="ARBA" id="ARBA00041500"/>
    </source>
</evidence>
<keyword evidence="9" id="KW-0325">Glycoprotein</keyword>
<keyword evidence="6 13" id="KW-0067">ATP-binding</keyword>
<comment type="subcellular location">
    <subcellularLocation>
        <location evidence="1">Endoplasmic reticulum membrane</location>
        <topology evidence="1">Single-pass type I membrane protein</topology>
    </subcellularLocation>
</comment>
<dbReference type="Gene3D" id="2.130.10.10">
    <property type="entry name" value="YVTN repeat-like/Quinoprotein amine dehydrogenase"/>
    <property type="match status" value="1"/>
</dbReference>
<dbReference type="PROSITE" id="PS00108">
    <property type="entry name" value="PROTEIN_KINASE_ST"/>
    <property type="match status" value="1"/>
</dbReference>
<comment type="caution">
    <text evidence="17">The sequence shown here is derived from an EMBL/GenBank/DDBJ whole genome shotgun (WGS) entry which is preliminary data.</text>
</comment>
<protein>
    <recommendedName>
        <fullName evidence="12">PRKR-like endoplasmic reticulum kinase</fullName>
    </recommendedName>
</protein>